<keyword evidence="7 10" id="KW-1133">Transmembrane helix</keyword>
<proteinExistence type="inferred from homology"/>
<accession>A0A1X0NNH4</accession>
<keyword evidence="4" id="KW-0109">Calcium transport</keyword>
<dbReference type="RefSeq" id="XP_028880217.1">
    <property type="nucleotide sequence ID" value="XM_029028514.1"/>
</dbReference>
<dbReference type="GO" id="GO:0015292">
    <property type="term" value="F:uniporter activity"/>
    <property type="evidence" value="ECO:0007669"/>
    <property type="project" value="TreeGrafter"/>
</dbReference>
<feature type="transmembrane region" description="Helical" evidence="10">
    <location>
        <begin position="166"/>
        <end position="184"/>
    </location>
</feature>
<dbReference type="GO" id="GO:0036444">
    <property type="term" value="P:calcium import into the mitochondrion"/>
    <property type="evidence" value="ECO:0007669"/>
    <property type="project" value="TreeGrafter"/>
</dbReference>
<evidence type="ECO:0000256" key="9">
    <source>
        <dbReference type="ARBA" id="ARBA00023136"/>
    </source>
</evidence>
<dbReference type="STRING" id="67003.A0A1X0NNH4"/>
<evidence type="ECO:0000256" key="2">
    <source>
        <dbReference type="ARBA" id="ARBA00005653"/>
    </source>
</evidence>
<sequence length="245" mass="28658">MFTLTVLLRKSTVRRCNSLQLLLWKQQQVRKCCCSHGVTSMPIEKLTPNTIALYHSYKSNAAAVNNNNNVPVVIDTMTFHQLLNDALSSDAEGVNKAVRELGILLQERREELASLLDTKKRIDTAIEKKYIPLLRYLTLIILIVQFSILFRWVFMVFDWNLVEPMTYFLGYTVVWASIVFHCYYEKEFTWETLFSVCAQRRRERLYRKAGVDAVRVEEKQQQVQMIEKVLSKYTNSSLEPLSEEM</sequence>
<dbReference type="PANTHER" id="PTHR13462:SF46">
    <property type="entry name" value="CALCIUM UNIPORTER PROTEIN"/>
    <property type="match status" value="1"/>
</dbReference>
<keyword evidence="8" id="KW-0406">Ion transport</keyword>
<dbReference type="GeneID" id="39988294"/>
<dbReference type="InterPro" id="IPR039055">
    <property type="entry name" value="MCU_fam"/>
</dbReference>
<comment type="subcellular location">
    <subcellularLocation>
        <location evidence="1">Membrane</location>
        <topology evidence="1">Multi-pass membrane protein</topology>
    </subcellularLocation>
</comment>
<comment type="caution">
    <text evidence="12">The sequence shown here is derived from an EMBL/GenBank/DDBJ whole genome shotgun (WGS) entry which is preliminary data.</text>
</comment>
<feature type="domain" description="Calcium uniporter protein C-terminal" evidence="11">
    <location>
        <begin position="64"/>
        <end position="217"/>
    </location>
</feature>
<evidence type="ECO:0000256" key="4">
    <source>
        <dbReference type="ARBA" id="ARBA00022568"/>
    </source>
</evidence>
<dbReference type="OrthoDB" id="278338at2759"/>
<dbReference type="VEuPathDB" id="TriTrypDB:TM35_000301910"/>
<dbReference type="AlphaFoldDB" id="A0A1X0NNH4"/>
<evidence type="ECO:0000256" key="3">
    <source>
        <dbReference type="ARBA" id="ARBA00022448"/>
    </source>
</evidence>
<reference evidence="12 13" key="1">
    <citation type="submission" date="2017-03" db="EMBL/GenBank/DDBJ databases">
        <title>An alternative strategy for trypanosome survival in the mammalian bloodstream revealed through genome and transcriptome analysis of the ubiquitous bovine parasite Trypanosoma (Megatrypanum) theileri.</title>
        <authorList>
            <person name="Kelly S."/>
            <person name="Ivens A."/>
            <person name="Mott A."/>
            <person name="O'Neill E."/>
            <person name="Emms D."/>
            <person name="Macleod O."/>
            <person name="Voorheis P."/>
            <person name="Matthews J."/>
            <person name="Matthews K."/>
            <person name="Carrington M."/>
        </authorList>
    </citation>
    <scope>NUCLEOTIDE SEQUENCE [LARGE SCALE GENOMIC DNA]</scope>
    <source>
        <strain evidence="12">Edinburgh</strain>
    </source>
</reference>
<evidence type="ECO:0000313" key="12">
    <source>
        <dbReference type="EMBL" id="ORC86151.1"/>
    </source>
</evidence>
<dbReference type="EMBL" id="NBCO01000030">
    <property type="protein sequence ID" value="ORC86151.1"/>
    <property type="molecule type" value="Genomic_DNA"/>
</dbReference>
<keyword evidence="3" id="KW-0813">Transport</keyword>
<keyword evidence="5 10" id="KW-0812">Transmembrane</keyword>
<protein>
    <recommendedName>
        <fullName evidence="11">Calcium uniporter protein C-terminal domain-containing protein</fullName>
    </recommendedName>
</protein>
<comment type="similarity">
    <text evidence="2">Belongs to the MCU (TC 1.A.77) family.</text>
</comment>
<dbReference type="PANTHER" id="PTHR13462">
    <property type="entry name" value="CALCIUM UNIPORTER PROTEIN, MITOCHONDRIAL"/>
    <property type="match status" value="1"/>
</dbReference>
<dbReference type="GO" id="GO:0051560">
    <property type="term" value="P:mitochondrial calcium ion homeostasis"/>
    <property type="evidence" value="ECO:0007669"/>
    <property type="project" value="InterPro"/>
</dbReference>
<dbReference type="Proteomes" id="UP000192257">
    <property type="component" value="Unassembled WGS sequence"/>
</dbReference>
<feature type="transmembrane region" description="Helical" evidence="10">
    <location>
        <begin position="133"/>
        <end position="154"/>
    </location>
</feature>
<dbReference type="Pfam" id="PF04678">
    <property type="entry name" value="MCU"/>
    <property type="match status" value="1"/>
</dbReference>
<gene>
    <name evidence="12" type="ORF">TM35_000301910</name>
</gene>
<dbReference type="GO" id="GO:1990246">
    <property type="term" value="C:uniplex complex"/>
    <property type="evidence" value="ECO:0007669"/>
    <property type="project" value="TreeGrafter"/>
</dbReference>
<name>A0A1X0NNH4_9TRYP</name>
<keyword evidence="9 10" id="KW-0472">Membrane</keyword>
<evidence type="ECO:0000256" key="7">
    <source>
        <dbReference type="ARBA" id="ARBA00022989"/>
    </source>
</evidence>
<evidence type="ECO:0000256" key="5">
    <source>
        <dbReference type="ARBA" id="ARBA00022692"/>
    </source>
</evidence>
<dbReference type="InterPro" id="IPR006769">
    <property type="entry name" value="MCU_C"/>
</dbReference>
<organism evidence="12 13">
    <name type="scientific">Trypanosoma theileri</name>
    <dbReference type="NCBI Taxonomy" id="67003"/>
    <lineage>
        <taxon>Eukaryota</taxon>
        <taxon>Discoba</taxon>
        <taxon>Euglenozoa</taxon>
        <taxon>Kinetoplastea</taxon>
        <taxon>Metakinetoplastina</taxon>
        <taxon>Trypanosomatida</taxon>
        <taxon>Trypanosomatidae</taxon>
        <taxon>Trypanosoma</taxon>
    </lineage>
</organism>
<evidence type="ECO:0000256" key="10">
    <source>
        <dbReference type="SAM" id="Phobius"/>
    </source>
</evidence>
<evidence type="ECO:0000256" key="8">
    <source>
        <dbReference type="ARBA" id="ARBA00023065"/>
    </source>
</evidence>
<evidence type="ECO:0000256" key="6">
    <source>
        <dbReference type="ARBA" id="ARBA00022837"/>
    </source>
</evidence>
<evidence type="ECO:0000256" key="1">
    <source>
        <dbReference type="ARBA" id="ARBA00004141"/>
    </source>
</evidence>
<keyword evidence="13" id="KW-1185">Reference proteome</keyword>
<evidence type="ECO:0000313" key="13">
    <source>
        <dbReference type="Proteomes" id="UP000192257"/>
    </source>
</evidence>
<evidence type="ECO:0000259" key="11">
    <source>
        <dbReference type="Pfam" id="PF04678"/>
    </source>
</evidence>
<keyword evidence="6" id="KW-0106">Calcium</keyword>
<dbReference type="GO" id="GO:0005262">
    <property type="term" value="F:calcium channel activity"/>
    <property type="evidence" value="ECO:0007669"/>
    <property type="project" value="TreeGrafter"/>
</dbReference>